<sequence>VGTIQTQVAAQAKVVNRVAATNGSTAVPARASAANDEGKEADVDHVKAAGDKRKARRDARFAKP</sequence>
<dbReference type="AlphaFoldDB" id="A0A699XI00"/>
<comment type="caution">
    <text evidence="2">The sequence shown here is derived from an EMBL/GenBank/DDBJ whole genome shotgun (WGS) entry which is preliminary data.</text>
</comment>
<evidence type="ECO:0000313" key="2">
    <source>
        <dbReference type="EMBL" id="GFD58000.1"/>
    </source>
</evidence>
<feature type="region of interest" description="Disordered" evidence="1">
    <location>
        <begin position="28"/>
        <end position="64"/>
    </location>
</feature>
<dbReference type="EMBL" id="BKCJ011847543">
    <property type="protein sequence ID" value="GFD58000.1"/>
    <property type="molecule type" value="Genomic_DNA"/>
</dbReference>
<reference evidence="2" key="1">
    <citation type="journal article" date="2019" name="Sci. Rep.">
        <title>Draft genome of Tanacetum cinerariifolium, the natural source of mosquito coil.</title>
        <authorList>
            <person name="Yamashiro T."/>
            <person name="Shiraishi A."/>
            <person name="Satake H."/>
            <person name="Nakayama K."/>
        </authorList>
    </citation>
    <scope>NUCLEOTIDE SEQUENCE</scope>
</reference>
<proteinExistence type="predicted"/>
<evidence type="ECO:0000256" key="1">
    <source>
        <dbReference type="SAM" id="MobiDB-lite"/>
    </source>
</evidence>
<organism evidence="2">
    <name type="scientific">Tanacetum cinerariifolium</name>
    <name type="common">Dalmatian daisy</name>
    <name type="synonym">Chrysanthemum cinerariifolium</name>
    <dbReference type="NCBI Taxonomy" id="118510"/>
    <lineage>
        <taxon>Eukaryota</taxon>
        <taxon>Viridiplantae</taxon>
        <taxon>Streptophyta</taxon>
        <taxon>Embryophyta</taxon>
        <taxon>Tracheophyta</taxon>
        <taxon>Spermatophyta</taxon>
        <taxon>Magnoliopsida</taxon>
        <taxon>eudicotyledons</taxon>
        <taxon>Gunneridae</taxon>
        <taxon>Pentapetalae</taxon>
        <taxon>asterids</taxon>
        <taxon>campanulids</taxon>
        <taxon>Asterales</taxon>
        <taxon>Asteraceae</taxon>
        <taxon>Asteroideae</taxon>
        <taxon>Anthemideae</taxon>
        <taxon>Anthemidinae</taxon>
        <taxon>Tanacetum</taxon>
    </lineage>
</organism>
<feature type="non-terminal residue" evidence="2">
    <location>
        <position position="1"/>
    </location>
</feature>
<protein>
    <submittedName>
        <fullName evidence="2">Uncharacterized protein</fullName>
    </submittedName>
</protein>
<gene>
    <name evidence="2" type="ORF">Tci_929969</name>
</gene>
<name>A0A699XI00_TANCI</name>
<accession>A0A699XI00</accession>
<feature type="compositionally biased region" description="Basic and acidic residues" evidence="1">
    <location>
        <begin position="36"/>
        <end position="64"/>
    </location>
</feature>